<dbReference type="InterPro" id="IPR044137">
    <property type="entry name" value="AcnA_IRP_Swivel"/>
</dbReference>
<keyword evidence="7" id="KW-0479">Metal-binding</keyword>
<evidence type="ECO:0000256" key="8">
    <source>
        <dbReference type="ARBA" id="ARBA00022884"/>
    </source>
</evidence>
<dbReference type="PROSITE" id="PS01244">
    <property type="entry name" value="ACONITASE_2"/>
    <property type="match status" value="1"/>
</dbReference>
<dbReference type="Gene3D" id="3.20.19.10">
    <property type="entry name" value="Aconitase, domain 4"/>
    <property type="match status" value="1"/>
</dbReference>
<evidence type="ECO:0000259" key="13">
    <source>
        <dbReference type="Pfam" id="PF00330"/>
    </source>
</evidence>
<dbReference type="InterPro" id="IPR015928">
    <property type="entry name" value="Aconitase/3IPM_dehydase_swvl"/>
</dbReference>
<dbReference type="GO" id="GO:0051536">
    <property type="term" value="F:iron-sulfur cluster binding"/>
    <property type="evidence" value="ECO:0007669"/>
    <property type="project" value="UniProtKB-KW"/>
</dbReference>
<gene>
    <name evidence="15" type="primary">acnA</name>
    <name evidence="15" type="ORF">GD627_10225</name>
</gene>
<dbReference type="UniPathway" id="UPA00223">
    <property type="reaction ID" value="UER00718"/>
</dbReference>
<dbReference type="InterPro" id="IPR015931">
    <property type="entry name" value="Acnase/IPM_dHydase_lsu_aba_1/3"/>
</dbReference>
<evidence type="ECO:0000259" key="14">
    <source>
        <dbReference type="Pfam" id="PF00694"/>
    </source>
</evidence>
<dbReference type="PANTHER" id="PTHR11670">
    <property type="entry name" value="ACONITASE/IRON-RESPONSIVE ELEMENT FAMILY MEMBER"/>
    <property type="match status" value="1"/>
</dbReference>
<dbReference type="FunFam" id="3.30.499.10:FF:000009">
    <property type="entry name" value="Aconitate hydratase"/>
    <property type="match status" value="1"/>
</dbReference>
<dbReference type="SUPFAM" id="SSF53732">
    <property type="entry name" value="Aconitase iron-sulfur domain"/>
    <property type="match status" value="1"/>
</dbReference>
<evidence type="ECO:0000256" key="4">
    <source>
        <dbReference type="ARBA" id="ARBA00012926"/>
    </source>
</evidence>
<evidence type="ECO:0000313" key="15">
    <source>
        <dbReference type="EMBL" id="KAD3633191.1"/>
    </source>
</evidence>
<comment type="similarity">
    <text evidence="3">Belongs to the aconitase/IPM isomerase family.</text>
</comment>
<accession>A0A5N6MJ85</accession>
<comment type="catalytic activity">
    <reaction evidence="12">
        <text>citrate = D-threo-isocitrate</text>
        <dbReference type="Rhea" id="RHEA:10336"/>
        <dbReference type="ChEBI" id="CHEBI:15562"/>
        <dbReference type="ChEBI" id="CHEBI:16947"/>
        <dbReference type="EC" id="4.2.1.3"/>
    </reaction>
</comment>
<evidence type="ECO:0000256" key="9">
    <source>
        <dbReference type="ARBA" id="ARBA00023004"/>
    </source>
</evidence>
<dbReference type="UniPathway" id="UPA00946"/>
<evidence type="ECO:0000256" key="3">
    <source>
        <dbReference type="ARBA" id="ARBA00007185"/>
    </source>
</evidence>
<evidence type="ECO:0000256" key="1">
    <source>
        <dbReference type="ARBA" id="ARBA00001966"/>
    </source>
</evidence>
<evidence type="ECO:0000256" key="7">
    <source>
        <dbReference type="ARBA" id="ARBA00022723"/>
    </source>
</evidence>
<dbReference type="CDD" id="cd01580">
    <property type="entry name" value="AcnA_IRP_Swivel"/>
    <property type="match status" value="1"/>
</dbReference>
<dbReference type="SUPFAM" id="SSF52016">
    <property type="entry name" value="LeuD/IlvD-like"/>
    <property type="match status" value="1"/>
</dbReference>
<dbReference type="NCBIfam" id="NF006757">
    <property type="entry name" value="PRK09277.1"/>
    <property type="match status" value="1"/>
</dbReference>
<sequence>MTNVDSFGSKGVLNVKGSEYEIFRLNSVEGAQSLPFSLKVLLENLLRTEDGANITADHVRALAQWDAEAEPSTEIQFTPARVIMQDFTGVPCIVDLATMREAVAELGGDPKRVNPLAPAEMVIDHSVQIDAFGNSGALERNMEIEYQRNGERYQFLRWGQTAFDDFKVVPPGMGIVHQVNIEYLARTVMTREVDGVLRAYPDTCVGTDSHTTMVNGLGVLGWGVGGIEAEAAMLGQPVSMLIPRVVGFKLTGEIPAGATATDVVLTITEMLRKHGVVGKFVEFYGEGVGAVPLANRATIGNMSPEFGSTAAIFPIDDVTLDYLRLTGRSEENVALVEAYAKEQGLWHDPSKEIKYSEYLELDLSTVVSSIAGPKRPQDRVELTNAKTQFRNDLKNYVHETVEAESGTVDETLEETFPASDAPSFNANATQVEDHEHDLVKKADAPAERSTNSVPVTMADGRSFELDHGAVSIASITSCTNTSNPSVMMAAAVLARNAVDKGLATQPWVKTSIAPGSKVVTDYYEKSGLIPYLEKLGFFVVGYGCATCIGNSGPLEEEISTAIQEADLAVTAVLSGNRNFEGRINPDVKMNYLASPPLVVAYALAGTMDFDFENDPLGQDEAGNDVFLKDIWPNPVEVQEIIDASINKEMFTNSYDTIFEGDDRWKSLPTPEGATFEWDTESTYVRKPPYFEGMKAEPEPVSDIEGARVLLKLGDSVTTDHISPAGSFKSDTPAGKYLLEHGVARKDFNSYGSRRGNHEVMIRGTFANIRIKNQLLDGVEGGFTRDFSQADAPQAAVYDAAMNYQAAGTPLVVLAGKEYGSGSSRDWAAKGTALLGVKAVVAESYERIHRSNLIGMGVLPLQYPAGVNAESLGLTGTETFSVEGVTELNNGTTPKTVKVTATPENGEAITFDAVLRIDTPGEADYYRNGGILQYVLRQISAK</sequence>
<dbReference type="Pfam" id="PF00694">
    <property type="entry name" value="Aconitase_C"/>
    <property type="match status" value="1"/>
</dbReference>
<dbReference type="InterPro" id="IPR018136">
    <property type="entry name" value="Aconitase_4Fe-4S_BS"/>
</dbReference>
<feature type="domain" description="Aconitase A/isopropylmalate dehydratase small subunit swivel" evidence="14">
    <location>
        <begin position="735"/>
        <end position="864"/>
    </location>
</feature>
<evidence type="ECO:0000313" key="16">
    <source>
        <dbReference type="Proteomes" id="UP000326852"/>
    </source>
</evidence>
<dbReference type="Pfam" id="PF00330">
    <property type="entry name" value="Aconitase"/>
    <property type="match status" value="1"/>
</dbReference>
<evidence type="ECO:0000256" key="10">
    <source>
        <dbReference type="ARBA" id="ARBA00023014"/>
    </source>
</evidence>
<keyword evidence="10" id="KW-0411">Iron-sulfur</keyword>
<feature type="domain" description="Aconitase/3-isopropylmalate dehydratase large subunit alpha/beta/alpha" evidence="13">
    <location>
        <begin position="65"/>
        <end position="605"/>
    </location>
</feature>
<dbReference type="FunFam" id="3.30.499.10:FF:000002">
    <property type="entry name" value="Aconitate hydratase"/>
    <property type="match status" value="1"/>
</dbReference>
<dbReference type="GO" id="GO:0003994">
    <property type="term" value="F:aconitate hydratase activity"/>
    <property type="evidence" value="ECO:0007669"/>
    <property type="project" value="UniProtKB-EC"/>
</dbReference>
<dbReference type="InterPro" id="IPR006249">
    <property type="entry name" value="Aconitase/IRP2"/>
</dbReference>
<dbReference type="InterPro" id="IPR036008">
    <property type="entry name" value="Aconitase_4Fe-4S_dom"/>
</dbReference>
<dbReference type="InterPro" id="IPR001030">
    <property type="entry name" value="Acoase/IPM_deHydtase_lsu_aba"/>
</dbReference>
<protein>
    <recommendedName>
        <fullName evidence="5">Aconitate hydratase A</fullName>
        <ecNumber evidence="4">4.2.1.3</ecNumber>
    </recommendedName>
</protein>
<dbReference type="RefSeq" id="WP_152272398.1">
    <property type="nucleotide sequence ID" value="NZ_VTFX01000004.1"/>
</dbReference>
<evidence type="ECO:0000256" key="2">
    <source>
        <dbReference type="ARBA" id="ARBA00004717"/>
    </source>
</evidence>
<dbReference type="PRINTS" id="PR00415">
    <property type="entry name" value="ACONITASE"/>
</dbReference>
<keyword evidence="16" id="KW-1185">Reference proteome</keyword>
<keyword evidence="9" id="KW-0408">Iron</keyword>
<dbReference type="GO" id="GO:0006099">
    <property type="term" value="P:tricarboxylic acid cycle"/>
    <property type="evidence" value="ECO:0007669"/>
    <property type="project" value="UniProtKB-UniPathway"/>
</dbReference>
<dbReference type="EMBL" id="VTFX01000004">
    <property type="protein sequence ID" value="KAD3633191.1"/>
    <property type="molecule type" value="Genomic_DNA"/>
</dbReference>
<keyword evidence="11 15" id="KW-0456">Lyase</keyword>
<organism evidence="15 16">
    <name type="scientific">Arthrobacter yangruifuii</name>
    <dbReference type="NCBI Taxonomy" id="2606616"/>
    <lineage>
        <taxon>Bacteria</taxon>
        <taxon>Bacillati</taxon>
        <taxon>Actinomycetota</taxon>
        <taxon>Actinomycetes</taxon>
        <taxon>Micrococcales</taxon>
        <taxon>Micrococcaceae</taxon>
        <taxon>Arthrobacter</taxon>
    </lineage>
</organism>
<comment type="pathway">
    <text evidence="2">Carbohydrate metabolism; tricarboxylic acid cycle; isocitrate from oxaloacetate: step 2/2.</text>
</comment>
<dbReference type="FunFam" id="3.20.19.10:FF:000001">
    <property type="entry name" value="Aconitate hydratase"/>
    <property type="match status" value="1"/>
</dbReference>
<evidence type="ECO:0000256" key="11">
    <source>
        <dbReference type="ARBA" id="ARBA00023239"/>
    </source>
</evidence>
<proteinExistence type="inferred from homology"/>
<dbReference type="Proteomes" id="UP000326852">
    <property type="component" value="Unassembled WGS sequence"/>
</dbReference>
<dbReference type="GO" id="GO:0046872">
    <property type="term" value="F:metal ion binding"/>
    <property type="evidence" value="ECO:0007669"/>
    <property type="project" value="UniProtKB-KW"/>
</dbReference>
<evidence type="ECO:0000256" key="6">
    <source>
        <dbReference type="ARBA" id="ARBA00022532"/>
    </source>
</evidence>
<dbReference type="Gene3D" id="3.30.499.10">
    <property type="entry name" value="Aconitase, domain 3"/>
    <property type="match status" value="2"/>
</dbReference>
<dbReference type="PROSITE" id="PS00450">
    <property type="entry name" value="ACONITASE_1"/>
    <property type="match status" value="1"/>
</dbReference>
<dbReference type="AlphaFoldDB" id="A0A5N6MJ85"/>
<name>A0A5N6MJ85_9MICC</name>
<dbReference type="GO" id="GO:0003723">
    <property type="term" value="F:RNA binding"/>
    <property type="evidence" value="ECO:0007669"/>
    <property type="project" value="UniProtKB-KW"/>
</dbReference>
<comment type="cofactor">
    <cofactor evidence="1">
        <name>[4Fe-4S] cluster</name>
        <dbReference type="ChEBI" id="CHEBI:49883"/>
    </cofactor>
</comment>
<dbReference type="GO" id="GO:0019679">
    <property type="term" value="P:propionate metabolic process, methylcitrate cycle"/>
    <property type="evidence" value="ECO:0007669"/>
    <property type="project" value="UniProtKB-ARBA"/>
</dbReference>
<dbReference type="EC" id="4.2.1.3" evidence="4"/>
<dbReference type="NCBIfam" id="NF009520">
    <property type="entry name" value="PRK12881.1"/>
    <property type="match status" value="1"/>
</dbReference>
<evidence type="ECO:0000256" key="5">
    <source>
        <dbReference type="ARBA" id="ARBA00019378"/>
    </source>
</evidence>
<keyword evidence="8" id="KW-0694">RNA-binding</keyword>
<dbReference type="InterPro" id="IPR000573">
    <property type="entry name" value="AconitaseA/IPMdHydase_ssu_swvl"/>
</dbReference>
<comment type="caution">
    <text evidence="15">The sequence shown here is derived from an EMBL/GenBank/DDBJ whole genome shotgun (WGS) entry which is preliminary data.</text>
</comment>
<reference evidence="15 16" key="1">
    <citation type="submission" date="2019-08" db="EMBL/GenBank/DDBJ databases">
        <title>Arthrobacter sp. nov., isolated from plateau pika and Tibetan wild ass.</title>
        <authorList>
            <person name="Ge Y."/>
        </authorList>
    </citation>
    <scope>NUCLEOTIDE SEQUENCE [LARGE SCALE GENOMIC DNA]</scope>
    <source>
        <strain evidence="15 16">785</strain>
    </source>
</reference>
<evidence type="ECO:0000256" key="12">
    <source>
        <dbReference type="ARBA" id="ARBA00023501"/>
    </source>
</evidence>
<dbReference type="Gene3D" id="6.10.190.10">
    <property type="match status" value="1"/>
</dbReference>
<keyword evidence="6" id="KW-0816">Tricarboxylic acid cycle</keyword>